<evidence type="ECO:0000256" key="1">
    <source>
        <dbReference type="ARBA" id="ARBA00006484"/>
    </source>
</evidence>
<dbReference type="PANTHER" id="PTHR44196:SF1">
    <property type="entry name" value="DEHYDROGENASE_REDUCTASE SDR FAMILY MEMBER 7B"/>
    <property type="match status" value="1"/>
</dbReference>
<keyword evidence="5" id="KW-1185">Reference proteome</keyword>
<dbReference type="Proteomes" id="UP000199318">
    <property type="component" value="Unassembled WGS sequence"/>
</dbReference>
<comment type="similarity">
    <text evidence="1 3">Belongs to the short-chain dehydrogenases/reductases (SDR) family.</text>
</comment>
<comment type="caution">
    <text evidence="4">The sequence shown here is derived from an EMBL/GenBank/DDBJ whole genome shotgun (WGS) entry which is preliminary data.</text>
</comment>
<evidence type="ECO:0008006" key="6">
    <source>
        <dbReference type="Google" id="ProtNLM"/>
    </source>
</evidence>
<reference evidence="5" key="1">
    <citation type="submission" date="2016-10" db="EMBL/GenBank/DDBJ databases">
        <authorList>
            <person name="de Groot N.N."/>
        </authorList>
    </citation>
    <scope>NUCLEOTIDE SEQUENCE [LARGE SCALE GENOMIC DNA]</scope>
    <source>
        <strain evidence="5">10nlg</strain>
    </source>
</reference>
<organism evidence="4 5">
    <name type="scientific">Salisediminibacterium halotolerans</name>
    <dbReference type="NCBI Taxonomy" id="517425"/>
    <lineage>
        <taxon>Bacteria</taxon>
        <taxon>Bacillati</taxon>
        <taxon>Bacillota</taxon>
        <taxon>Bacilli</taxon>
        <taxon>Bacillales</taxon>
        <taxon>Bacillaceae</taxon>
        <taxon>Salisediminibacterium</taxon>
    </lineage>
</organism>
<dbReference type="EMBL" id="FOGV01000001">
    <property type="protein sequence ID" value="SER45616.1"/>
    <property type="molecule type" value="Genomic_DNA"/>
</dbReference>
<dbReference type="InterPro" id="IPR002347">
    <property type="entry name" value="SDR_fam"/>
</dbReference>
<proteinExistence type="inferred from homology"/>
<keyword evidence="2" id="KW-0560">Oxidoreductase</keyword>
<evidence type="ECO:0000313" key="5">
    <source>
        <dbReference type="Proteomes" id="UP000199318"/>
    </source>
</evidence>
<evidence type="ECO:0000313" key="4">
    <source>
        <dbReference type="EMBL" id="SER45616.1"/>
    </source>
</evidence>
<dbReference type="PIRSF" id="PIRSF000126">
    <property type="entry name" value="11-beta-HSD1"/>
    <property type="match status" value="1"/>
</dbReference>
<dbReference type="InterPro" id="IPR020904">
    <property type="entry name" value="Sc_DH/Rdtase_CS"/>
</dbReference>
<dbReference type="Gene3D" id="3.40.50.720">
    <property type="entry name" value="NAD(P)-binding Rossmann-like Domain"/>
    <property type="match status" value="1"/>
</dbReference>
<sequence length="264" mass="28389">MAMTMTGERAAITGASSGIGAEIALEIARKGGTPVLLARSEDKLAALSATIAETTGKRAPYYTLDVSKPDEVDQVFAKIAAEEGPVTTLINNAGFAVFDYIEDASMKDAEDMMRVNLLGAAACTQAVLPRMRKQRYGRIIFVASLAGKISTPKASIYSASKHALIGFANAVRMETADDPVHISTINPGPVETNFFNIADQSGEYKKNVEKFLLDASYVAEKAVKLIAKPKRELNFPKSMSAGAKIYQLFPGLSEKIAGRLFMKK</sequence>
<dbReference type="Pfam" id="PF00106">
    <property type="entry name" value="adh_short"/>
    <property type="match status" value="1"/>
</dbReference>
<dbReference type="AlphaFoldDB" id="A0A1H9PBN5"/>
<dbReference type="PROSITE" id="PS00061">
    <property type="entry name" value="ADH_SHORT"/>
    <property type="match status" value="1"/>
</dbReference>
<dbReference type="GO" id="GO:0016491">
    <property type="term" value="F:oxidoreductase activity"/>
    <property type="evidence" value="ECO:0007669"/>
    <property type="project" value="UniProtKB-KW"/>
</dbReference>
<dbReference type="SUPFAM" id="SSF51735">
    <property type="entry name" value="NAD(P)-binding Rossmann-fold domains"/>
    <property type="match status" value="1"/>
</dbReference>
<evidence type="ECO:0000256" key="3">
    <source>
        <dbReference type="RuleBase" id="RU000363"/>
    </source>
</evidence>
<dbReference type="InterPro" id="IPR036291">
    <property type="entry name" value="NAD(P)-bd_dom_sf"/>
</dbReference>
<dbReference type="PRINTS" id="PR00080">
    <property type="entry name" value="SDRFAMILY"/>
</dbReference>
<protein>
    <recommendedName>
        <fullName evidence="6">Short-chain dehydrogenase</fullName>
    </recommendedName>
</protein>
<evidence type="ECO:0000256" key="2">
    <source>
        <dbReference type="ARBA" id="ARBA00023002"/>
    </source>
</evidence>
<dbReference type="PRINTS" id="PR00081">
    <property type="entry name" value="GDHRDH"/>
</dbReference>
<dbReference type="RefSeq" id="WP_093071617.1">
    <property type="nucleotide sequence ID" value="NZ_FOGV01000001.1"/>
</dbReference>
<dbReference type="STRING" id="1464123.SAMN05444126_101152"/>
<gene>
    <name evidence="4" type="ORF">SAMN05444126_101152</name>
</gene>
<dbReference type="PANTHER" id="PTHR44196">
    <property type="entry name" value="DEHYDROGENASE/REDUCTASE SDR FAMILY MEMBER 7B"/>
    <property type="match status" value="1"/>
</dbReference>
<name>A0A1H9PBN5_9BACI</name>
<dbReference type="GO" id="GO:0016020">
    <property type="term" value="C:membrane"/>
    <property type="evidence" value="ECO:0007669"/>
    <property type="project" value="TreeGrafter"/>
</dbReference>
<accession>A0A1H9PBN5</accession>